<dbReference type="SUPFAM" id="SSF51215">
    <property type="entry name" value="Regulatory protein AraC"/>
    <property type="match status" value="1"/>
</dbReference>
<dbReference type="PROSITE" id="PS01124">
    <property type="entry name" value="HTH_ARAC_FAMILY_2"/>
    <property type="match status" value="1"/>
</dbReference>
<evidence type="ECO:0000256" key="1">
    <source>
        <dbReference type="ARBA" id="ARBA00023015"/>
    </source>
</evidence>
<evidence type="ECO:0000313" key="6">
    <source>
        <dbReference type="EMBL" id="HGG91995.1"/>
    </source>
</evidence>
<evidence type="ECO:0000256" key="2">
    <source>
        <dbReference type="ARBA" id="ARBA00023125"/>
    </source>
</evidence>
<keyword evidence="2" id="KW-0238">DNA-binding</keyword>
<dbReference type="EMBL" id="DSRP01000241">
    <property type="protein sequence ID" value="HGG91995.1"/>
    <property type="molecule type" value="Genomic_DNA"/>
</dbReference>
<keyword evidence="1" id="KW-0805">Transcription regulation</keyword>
<accession>A0A7C4AG91</accession>
<dbReference type="SMART" id="SM00342">
    <property type="entry name" value="HTH_ARAC"/>
    <property type="match status" value="1"/>
</dbReference>
<sequence length="299" mass="32407">MAGPRPWGPDVARAAGRQGADARHRVWRDPGLDGVELLLARGQRTHFARHFHQGYALGVLESGGLRFRYLGRDCLAQPGELNMVVPGEVHDGRPASDPGFGYRMLYLSPQAVARAAGALYSPDQAPDFAAGVLDNPPLAQALTSLHRALEAGETSLLERQSRLEALLCAWIARHAQGGHAQSRARQPGLTGAEPRAVRLARHYLDEHFARPVPLEELARATGLSGTHLNRQFSRALGLPPHAYQVQLRVERARALLASGSGPADAALEAGFADQSHLNRHFRRLTGVTPGAYAKIVQDR</sequence>
<dbReference type="SUPFAM" id="SSF46689">
    <property type="entry name" value="Homeodomain-like"/>
    <property type="match status" value="2"/>
</dbReference>
<reference evidence="6" key="1">
    <citation type="journal article" date="2020" name="mSystems">
        <title>Genome- and Community-Level Interaction Insights into Carbon Utilization and Element Cycling Functions of Hydrothermarchaeota in Hydrothermal Sediment.</title>
        <authorList>
            <person name="Zhou Z."/>
            <person name="Liu Y."/>
            <person name="Xu W."/>
            <person name="Pan J."/>
            <person name="Luo Z.H."/>
            <person name="Li M."/>
        </authorList>
    </citation>
    <scope>NUCLEOTIDE SEQUENCE [LARGE SCALE GENOMIC DNA]</scope>
    <source>
        <strain evidence="6">SpSt-413</strain>
    </source>
</reference>
<evidence type="ECO:0000259" key="5">
    <source>
        <dbReference type="PROSITE" id="PS01124"/>
    </source>
</evidence>
<evidence type="ECO:0000256" key="4">
    <source>
        <dbReference type="SAM" id="MobiDB-lite"/>
    </source>
</evidence>
<organism evidence="6">
    <name type="scientific">Fundidesulfovibrio putealis</name>
    <dbReference type="NCBI Taxonomy" id="270496"/>
    <lineage>
        <taxon>Bacteria</taxon>
        <taxon>Pseudomonadati</taxon>
        <taxon>Thermodesulfobacteriota</taxon>
        <taxon>Desulfovibrionia</taxon>
        <taxon>Desulfovibrionales</taxon>
        <taxon>Desulfovibrionaceae</taxon>
        <taxon>Fundidesulfovibrio</taxon>
    </lineage>
</organism>
<dbReference type="AlphaFoldDB" id="A0A7C4AG91"/>
<dbReference type="Gene3D" id="1.10.10.60">
    <property type="entry name" value="Homeodomain-like"/>
    <property type="match status" value="2"/>
</dbReference>
<evidence type="ECO:0000256" key="3">
    <source>
        <dbReference type="ARBA" id="ARBA00023163"/>
    </source>
</evidence>
<protein>
    <submittedName>
        <fullName evidence="6">AraC family transcriptional regulator</fullName>
    </submittedName>
</protein>
<proteinExistence type="predicted"/>
<dbReference type="InterPro" id="IPR050204">
    <property type="entry name" value="AraC_XylS_family_regulators"/>
</dbReference>
<dbReference type="PANTHER" id="PTHR46796:SF2">
    <property type="entry name" value="TRANSCRIPTIONAL REGULATORY PROTEIN"/>
    <property type="match status" value="1"/>
</dbReference>
<dbReference type="GO" id="GO:0043565">
    <property type="term" value="F:sequence-specific DNA binding"/>
    <property type="evidence" value="ECO:0007669"/>
    <property type="project" value="InterPro"/>
</dbReference>
<comment type="caution">
    <text evidence="6">The sequence shown here is derived from an EMBL/GenBank/DDBJ whole genome shotgun (WGS) entry which is preliminary data.</text>
</comment>
<dbReference type="Pfam" id="PF12833">
    <property type="entry name" value="HTH_18"/>
    <property type="match status" value="1"/>
</dbReference>
<dbReference type="InterPro" id="IPR003313">
    <property type="entry name" value="AraC-bd"/>
</dbReference>
<dbReference type="GO" id="GO:0003700">
    <property type="term" value="F:DNA-binding transcription factor activity"/>
    <property type="evidence" value="ECO:0007669"/>
    <property type="project" value="InterPro"/>
</dbReference>
<dbReference type="InterPro" id="IPR037923">
    <property type="entry name" value="HTH-like"/>
</dbReference>
<gene>
    <name evidence="6" type="ORF">ENR59_03480</name>
</gene>
<dbReference type="Pfam" id="PF02311">
    <property type="entry name" value="AraC_binding"/>
    <property type="match status" value="1"/>
</dbReference>
<dbReference type="InterPro" id="IPR009057">
    <property type="entry name" value="Homeodomain-like_sf"/>
</dbReference>
<feature type="domain" description="HTH araC/xylS-type" evidence="5">
    <location>
        <begin position="198"/>
        <end position="295"/>
    </location>
</feature>
<feature type="region of interest" description="Disordered" evidence="4">
    <location>
        <begin position="1"/>
        <end position="22"/>
    </location>
</feature>
<keyword evidence="3" id="KW-0804">Transcription</keyword>
<name>A0A7C4AG91_9BACT</name>
<dbReference type="PANTHER" id="PTHR46796">
    <property type="entry name" value="HTH-TYPE TRANSCRIPTIONAL ACTIVATOR RHAS-RELATED"/>
    <property type="match status" value="1"/>
</dbReference>
<dbReference type="InterPro" id="IPR018060">
    <property type="entry name" value="HTH_AraC"/>
</dbReference>